<dbReference type="GO" id="GO:0008270">
    <property type="term" value="F:zinc ion binding"/>
    <property type="evidence" value="ECO:0007669"/>
    <property type="project" value="TreeGrafter"/>
</dbReference>
<dbReference type="RefSeq" id="WP_095698355.1">
    <property type="nucleotide sequence ID" value="NZ_CP016782.1"/>
</dbReference>
<feature type="binding site" evidence="12">
    <location>
        <position position="72"/>
    </location>
    <ligand>
        <name>Fe cation</name>
        <dbReference type="ChEBI" id="CHEBI:24875"/>
    </ligand>
</feature>
<dbReference type="PANTHER" id="PTHR33202:SF2">
    <property type="entry name" value="FERRIC UPTAKE REGULATION PROTEIN"/>
    <property type="match status" value="1"/>
</dbReference>
<comment type="cofactor">
    <cofactor evidence="11">
        <name>Zn(2+)</name>
        <dbReference type="ChEBI" id="CHEBI:29105"/>
    </cofactor>
    <text evidence="11">Binds 1 zinc ion per subunit.</text>
</comment>
<dbReference type="EMBL" id="CP016782">
    <property type="protein sequence ID" value="ASY28050.1"/>
    <property type="molecule type" value="Genomic_DNA"/>
</dbReference>
<evidence type="ECO:0000256" key="7">
    <source>
        <dbReference type="ARBA" id="ARBA00022833"/>
    </source>
</evidence>
<dbReference type="OrthoDB" id="8659436at2"/>
<organism evidence="13 14">
    <name type="scientific">Candidatus Planktophila limnetica</name>
    <dbReference type="NCBI Taxonomy" id="573600"/>
    <lineage>
        <taxon>Bacteria</taxon>
        <taxon>Bacillati</taxon>
        <taxon>Actinomycetota</taxon>
        <taxon>Actinomycetes</taxon>
        <taxon>Candidatus Nanopelagicales</taxon>
        <taxon>Candidatus Nanopelagicaceae</taxon>
        <taxon>Candidatus Planktophila</taxon>
    </lineage>
</organism>
<dbReference type="CDD" id="cd07153">
    <property type="entry name" value="Fur_like"/>
    <property type="match status" value="1"/>
</dbReference>
<proteinExistence type="inferred from homology"/>
<sequence>MNKSELKVLGVLERVGGFASAQEVYQLLQRGNQSIGLTTVYRALQSLLDDKVVDTLRRDDGEAIYRLCGENHHHHLVCKSCGTTIEIQANAIEKWAQQMASDHGFREVGHTAEIFGICKKC</sequence>
<evidence type="ECO:0000256" key="5">
    <source>
        <dbReference type="ARBA" id="ARBA00022491"/>
    </source>
</evidence>
<keyword evidence="5" id="KW-0678">Repressor</keyword>
<evidence type="ECO:0000256" key="12">
    <source>
        <dbReference type="PIRSR" id="PIRSR602481-2"/>
    </source>
</evidence>
<evidence type="ECO:0000256" key="11">
    <source>
        <dbReference type="PIRSR" id="PIRSR602481-1"/>
    </source>
</evidence>
<feature type="binding site" evidence="12">
    <location>
        <position position="110"/>
    </location>
    <ligand>
        <name>Fe cation</name>
        <dbReference type="ChEBI" id="CHEBI:24875"/>
    </ligand>
</feature>
<comment type="subunit">
    <text evidence="3">Homodimer.</text>
</comment>
<feature type="binding site" evidence="11">
    <location>
        <position position="121"/>
    </location>
    <ligand>
        <name>Zn(2+)</name>
        <dbReference type="ChEBI" id="CHEBI:29105"/>
    </ligand>
</feature>
<keyword evidence="4" id="KW-0963">Cytoplasm</keyword>
<dbReference type="KEGG" id="plim:PHILAsVB114_05385"/>
<dbReference type="GO" id="GO:0000976">
    <property type="term" value="F:transcription cis-regulatory region binding"/>
    <property type="evidence" value="ECO:0007669"/>
    <property type="project" value="TreeGrafter"/>
</dbReference>
<protein>
    <submittedName>
        <fullName evidence="13">Fur family transcriptional regulator, ferric uptake regulator</fullName>
    </submittedName>
</protein>
<keyword evidence="12" id="KW-0408">Iron</keyword>
<dbReference type="InterPro" id="IPR036388">
    <property type="entry name" value="WH-like_DNA-bd_sf"/>
</dbReference>
<dbReference type="InterPro" id="IPR043135">
    <property type="entry name" value="Fur_C"/>
</dbReference>
<evidence type="ECO:0000256" key="8">
    <source>
        <dbReference type="ARBA" id="ARBA00023015"/>
    </source>
</evidence>
<dbReference type="Proteomes" id="UP000217221">
    <property type="component" value="Chromosome"/>
</dbReference>
<dbReference type="GO" id="GO:0003700">
    <property type="term" value="F:DNA-binding transcription factor activity"/>
    <property type="evidence" value="ECO:0007669"/>
    <property type="project" value="InterPro"/>
</dbReference>
<dbReference type="InterPro" id="IPR002481">
    <property type="entry name" value="FUR"/>
</dbReference>
<feature type="binding site" evidence="11">
    <location>
        <position position="78"/>
    </location>
    <ligand>
        <name>Zn(2+)</name>
        <dbReference type="ChEBI" id="CHEBI:29105"/>
    </ligand>
</feature>
<keyword evidence="10" id="KW-0804">Transcription</keyword>
<dbReference type="Pfam" id="PF01475">
    <property type="entry name" value="FUR"/>
    <property type="match status" value="1"/>
</dbReference>
<gene>
    <name evidence="13" type="ORF">PHILAsVB114_05385</name>
</gene>
<dbReference type="Gene3D" id="1.10.10.10">
    <property type="entry name" value="Winged helix-like DNA-binding domain superfamily/Winged helix DNA-binding domain"/>
    <property type="match status" value="1"/>
</dbReference>
<dbReference type="GO" id="GO:1900376">
    <property type="term" value="P:regulation of secondary metabolite biosynthetic process"/>
    <property type="evidence" value="ECO:0007669"/>
    <property type="project" value="TreeGrafter"/>
</dbReference>
<keyword evidence="14" id="KW-1185">Reference proteome</keyword>
<evidence type="ECO:0000256" key="6">
    <source>
        <dbReference type="ARBA" id="ARBA00022723"/>
    </source>
</evidence>
<dbReference type="GO" id="GO:0005829">
    <property type="term" value="C:cytosol"/>
    <property type="evidence" value="ECO:0007669"/>
    <property type="project" value="TreeGrafter"/>
</dbReference>
<dbReference type="Gene3D" id="3.30.1490.190">
    <property type="match status" value="1"/>
</dbReference>
<keyword evidence="8" id="KW-0805">Transcription regulation</keyword>
<evidence type="ECO:0000313" key="14">
    <source>
        <dbReference type="Proteomes" id="UP000217221"/>
    </source>
</evidence>
<comment type="cofactor">
    <cofactor evidence="12">
        <name>Mn(2+)</name>
        <dbReference type="ChEBI" id="CHEBI:29035"/>
    </cofactor>
    <cofactor evidence="12">
        <name>Fe(2+)</name>
        <dbReference type="ChEBI" id="CHEBI:29033"/>
    </cofactor>
    <text evidence="12">Binds 1 Mn(2+) or Fe(2+) ion per subunit.</text>
</comment>
<reference evidence="13 14" key="1">
    <citation type="submission" date="2016-07" db="EMBL/GenBank/DDBJ databases">
        <title>High microdiversification within the ubiquitous acI lineage of Actinobacteria.</title>
        <authorList>
            <person name="Neuenschwander S.M."/>
            <person name="Salcher M."/>
            <person name="Ghai R."/>
            <person name="Pernthaler J."/>
        </authorList>
    </citation>
    <scope>NUCLEOTIDE SEQUENCE [LARGE SCALE GENOMIC DNA]</scope>
    <source>
        <strain evidence="13">MMS-VB-114</strain>
    </source>
</reference>
<evidence type="ECO:0000256" key="9">
    <source>
        <dbReference type="ARBA" id="ARBA00023125"/>
    </source>
</evidence>
<evidence type="ECO:0000256" key="2">
    <source>
        <dbReference type="ARBA" id="ARBA00007957"/>
    </source>
</evidence>
<feature type="binding site" evidence="11">
    <location>
        <position position="118"/>
    </location>
    <ligand>
        <name>Zn(2+)</name>
        <dbReference type="ChEBI" id="CHEBI:29105"/>
    </ligand>
</feature>
<accession>A0A249LFY6</accession>
<keyword evidence="6 11" id="KW-0479">Metal-binding</keyword>
<comment type="similarity">
    <text evidence="2">Belongs to the Fur family.</text>
</comment>
<keyword evidence="9" id="KW-0238">DNA-binding</keyword>
<evidence type="ECO:0000256" key="10">
    <source>
        <dbReference type="ARBA" id="ARBA00023163"/>
    </source>
</evidence>
<feature type="binding site" evidence="12">
    <location>
        <position position="93"/>
    </location>
    <ligand>
        <name>Fe cation</name>
        <dbReference type="ChEBI" id="CHEBI:24875"/>
    </ligand>
</feature>
<dbReference type="GO" id="GO:0045892">
    <property type="term" value="P:negative regulation of DNA-templated transcription"/>
    <property type="evidence" value="ECO:0007669"/>
    <property type="project" value="TreeGrafter"/>
</dbReference>
<comment type="subcellular location">
    <subcellularLocation>
        <location evidence="1">Cytoplasm</location>
    </subcellularLocation>
</comment>
<dbReference type="PANTHER" id="PTHR33202">
    <property type="entry name" value="ZINC UPTAKE REGULATION PROTEIN"/>
    <property type="match status" value="1"/>
</dbReference>
<dbReference type="InterPro" id="IPR036390">
    <property type="entry name" value="WH_DNA-bd_sf"/>
</dbReference>
<evidence type="ECO:0000256" key="3">
    <source>
        <dbReference type="ARBA" id="ARBA00011738"/>
    </source>
</evidence>
<name>A0A249LFY6_9ACTN</name>
<feature type="binding site" evidence="11">
    <location>
        <position position="81"/>
    </location>
    <ligand>
        <name>Zn(2+)</name>
        <dbReference type="ChEBI" id="CHEBI:29105"/>
    </ligand>
</feature>
<evidence type="ECO:0000256" key="4">
    <source>
        <dbReference type="ARBA" id="ARBA00022490"/>
    </source>
</evidence>
<evidence type="ECO:0000313" key="13">
    <source>
        <dbReference type="EMBL" id="ASY28050.1"/>
    </source>
</evidence>
<evidence type="ECO:0000256" key="1">
    <source>
        <dbReference type="ARBA" id="ARBA00004496"/>
    </source>
</evidence>
<dbReference type="SUPFAM" id="SSF46785">
    <property type="entry name" value="Winged helix' DNA-binding domain"/>
    <property type="match status" value="1"/>
</dbReference>
<keyword evidence="7 11" id="KW-0862">Zinc</keyword>
<dbReference type="AlphaFoldDB" id="A0A249LFY6"/>